<evidence type="ECO:0000313" key="3">
    <source>
        <dbReference type="EMBL" id="RKT60882.1"/>
    </source>
</evidence>
<dbReference type="SMART" id="SM00869">
    <property type="entry name" value="Autotransporter"/>
    <property type="match status" value="1"/>
</dbReference>
<dbReference type="EMBL" id="RBXP01000011">
    <property type="protein sequence ID" value="RKT60882.1"/>
    <property type="molecule type" value="Genomic_DNA"/>
</dbReference>
<sequence length="665" mass="69443">MLASRAQNCSASFIKKTPLAAAIAAMLASIGMSSALAAPITLEGNYIKIGTSDLGTIGSGGNTSPGILYDNTGTGTFNTAYDYLTPGTPFEGFTVRATSGGTTYNAMSNNDPGNTTSGLTGTLANASSGSYRGVVWTGSYTPTSETKLFDIVNTVGFNATDKQVKITTTITAARALTDLYFVRYTDPDAQAAGGDTSSTTNIRGQGSVAATNLVYAEALVSKYVIGLLSNASSGVNTGVSSMWSTDPTVYQNGTNDGNGDYTIGLSHYLSSLALNDSITFTYYYIFGSDIAAAIEASLGPGTRVVSAANLQGNSPARGAATVIDANPALLNLFSGLSGNTEVSNAASQTLPLLTGGSQIASQNALNGINRVIQARMSANRGMSSGDVFTGDKNFWLKPFGSRATQDTTQGVSGYKAETYGLAAGFDDAVSPSLRLGVAFAYAGSNIDSNSKVAKQSAKVDVYQLIGYGSYSLDERTEINFQVDAGRNVNDGKRTIAFTNTVAKSDYNSTSAHVGVGFARTYPISSRTSLIPSVRADYTWIRDDSYREKDAGLLNLDVNGRSTKSFIVGIDGKVAHQLNERTTLTANLGVGYDTINERSAITAAFAGAPGAAFVTYGIDPSPWIGQAGLGLAYQASNGIEVSGRYDAEHRTGFLNHTASMKVRWSF</sequence>
<evidence type="ECO:0000256" key="1">
    <source>
        <dbReference type="SAM" id="SignalP"/>
    </source>
</evidence>
<feature type="chain" id="PRO_5019713183" evidence="1">
    <location>
        <begin position="38"/>
        <end position="665"/>
    </location>
</feature>
<organism evidence="3 4">
    <name type="scientific">Azonexus fungiphilus</name>
    <dbReference type="NCBI Taxonomy" id="146940"/>
    <lineage>
        <taxon>Bacteria</taxon>
        <taxon>Pseudomonadati</taxon>
        <taxon>Pseudomonadota</taxon>
        <taxon>Betaproteobacteria</taxon>
        <taxon>Rhodocyclales</taxon>
        <taxon>Azonexaceae</taxon>
        <taxon>Azonexus</taxon>
    </lineage>
</organism>
<evidence type="ECO:0000259" key="2">
    <source>
        <dbReference type="PROSITE" id="PS51208"/>
    </source>
</evidence>
<proteinExistence type="predicted"/>
<dbReference type="Proteomes" id="UP000270626">
    <property type="component" value="Unassembled WGS sequence"/>
</dbReference>
<keyword evidence="4" id="KW-1185">Reference proteome</keyword>
<dbReference type="OrthoDB" id="5760545at2"/>
<comment type="caution">
    <text evidence="3">The sequence shown here is derived from an EMBL/GenBank/DDBJ whole genome shotgun (WGS) entry which is preliminary data.</text>
</comment>
<dbReference type="PROSITE" id="PS51208">
    <property type="entry name" value="AUTOTRANSPORTER"/>
    <property type="match status" value="1"/>
</dbReference>
<evidence type="ECO:0000313" key="4">
    <source>
        <dbReference type="Proteomes" id="UP000270626"/>
    </source>
</evidence>
<accession>A0A495WGP9</accession>
<dbReference type="InterPro" id="IPR036709">
    <property type="entry name" value="Autotransporte_beta_dom_sf"/>
</dbReference>
<name>A0A495WGP9_9RHOO</name>
<dbReference type="GO" id="GO:0019867">
    <property type="term" value="C:outer membrane"/>
    <property type="evidence" value="ECO:0007669"/>
    <property type="project" value="InterPro"/>
</dbReference>
<dbReference type="InterPro" id="IPR006315">
    <property type="entry name" value="OM_autotransptr_brl_dom"/>
</dbReference>
<protein>
    <submittedName>
        <fullName evidence="3">Outer membrane autotransporter protein</fullName>
    </submittedName>
</protein>
<gene>
    <name evidence="3" type="ORF">DFR40_1032</name>
</gene>
<dbReference type="InterPro" id="IPR005546">
    <property type="entry name" value="Autotransporte_beta"/>
</dbReference>
<dbReference type="AlphaFoldDB" id="A0A495WGP9"/>
<dbReference type="NCBIfam" id="TIGR01414">
    <property type="entry name" value="autotrans_barl"/>
    <property type="match status" value="1"/>
</dbReference>
<dbReference type="Pfam" id="PF03797">
    <property type="entry name" value="Autotransporter"/>
    <property type="match status" value="1"/>
</dbReference>
<dbReference type="SUPFAM" id="SSF103515">
    <property type="entry name" value="Autotransporter"/>
    <property type="match status" value="1"/>
</dbReference>
<reference evidence="3 4" key="1">
    <citation type="submission" date="2018-10" db="EMBL/GenBank/DDBJ databases">
        <title>Genomic Encyclopedia of Type Strains, Phase IV (KMG-IV): sequencing the most valuable type-strain genomes for metagenomic binning, comparative biology and taxonomic classification.</title>
        <authorList>
            <person name="Goeker M."/>
        </authorList>
    </citation>
    <scope>NUCLEOTIDE SEQUENCE [LARGE SCALE GENOMIC DNA]</scope>
    <source>
        <strain evidence="3 4">DSM 23841</strain>
    </source>
</reference>
<feature type="domain" description="Autotransporter" evidence="2">
    <location>
        <begin position="387"/>
        <end position="665"/>
    </location>
</feature>
<dbReference type="Gene3D" id="2.40.128.130">
    <property type="entry name" value="Autotransporter beta-domain"/>
    <property type="match status" value="1"/>
</dbReference>
<feature type="signal peptide" evidence="1">
    <location>
        <begin position="1"/>
        <end position="37"/>
    </location>
</feature>
<keyword evidence="1" id="KW-0732">Signal</keyword>